<sequence length="371" mass="38477">MAEHLPDPNRSRAVVIGVGGYTTLSPLPSATASLDNLCAVLTSPDGVGLAHCTVLADPASAADVVRALDQAASEAEDLLLVYCAGRVLSEEGGAPHLATTATDSRYLATTALPLAEIRRILRRSQASRRVVLLDCAPGHAVGDSLDVEGVFVLCAPDHTPALLAALRDGIAGEGSVLTLSALARATGASRVHDGGLGAEVISLNPVDRVQAVLARLADTEHLLGLLAAEHTKTLGGLAEVRTKISSADRLGADVFDAPAAAVRDLRDAAAAGHWSAVAERVDAVDAMINAASESLAVTRARATGLLERRDELRGRLGVYLAMAVRVGLAEDPELAAAHRDAHRLLWTAPCDLAEATVAVTTYQNAVIRRRG</sequence>
<comment type="caution">
    <text evidence="1">The sequence shown here is derived from an EMBL/GenBank/DDBJ whole genome shotgun (WGS) entry which is preliminary data.</text>
</comment>
<dbReference type="Proteomes" id="UP001165042">
    <property type="component" value="Unassembled WGS sequence"/>
</dbReference>
<keyword evidence="2" id="KW-1185">Reference proteome</keyword>
<organism evidence="1 2">
    <name type="scientific">Actinokineospora globicatena</name>
    <dbReference type="NCBI Taxonomy" id="103729"/>
    <lineage>
        <taxon>Bacteria</taxon>
        <taxon>Bacillati</taxon>
        <taxon>Actinomycetota</taxon>
        <taxon>Actinomycetes</taxon>
        <taxon>Pseudonocardiales</taxon>
        <taxon>Pseudonocardiaceae</taxon>
        <taxon>Actinokineospora</taxon>
    </lineage>
</organism>
<name>A0A9W6VCN9_9PSEU</name>
<accession>A0A9W6VCN9</accession>
<evidence type="ECO:0000313" key="1">
    <source>
        <dbReference type="EMBL" id="GLW95164.1"/>
    </source>
</evidence>
<gene>
    <name evidence="1" type="ORF">Aglo03_59800</name>
</gene>
<proteinExistence type="predicted"/>
<evidence type="ECO:0008006" key="3">
    <source>
        <dbReference type="Google" id="ProtNLM"/>
    </source>
</evidence>
<dbReference type="EMBL" id="BSSD01000012">
    <property type="protein sequence ID" value="GLW95164.1"/>
    <property type="molecule type" value="Genomic_DNA"/>
</dbReference>
<dbReference type="AlphaFoldDB" id="A0A9W6VCN9"/>
<reference evidence="1" key="1">
    <citation type="submission" date="2023-02" db="EMBL/GenBank/DDBJ databases">
        <title>Actinokineospora globicatena NBRC 15670.</title>
        <authorList>
            <person name="Ichikawa N."/>
            <person name="Sato H."/>
            <person name="Tonouchi N."/>
        </authorList>
    </citation>
    <scope>NUCLEOTIDE SEQUENCE</scope>
    <source>
        <strain evidence="1">NBRC 15670</strain>
    </source>
</reference>
<dbReference type="RefSeq" id="WP_285613030.1">
    <property type="nucleotide sequence ID" value="NZ_BSSD01000012.1"/>
</dbReference>
<evidence type="ECO:0000313" key="2">
    <source>
        <dbReference type="Proteomes" id="UP001165042"/>
    </source>
</evidence>
<protein>
    <recommendedName>
        <fullName evidence="3">Caspase domain-containing protein</fullName>
    </recommendedName>
</protein>